<evidence type="ECO:0000256" key="3">
    <source>
        <dbReference type="ARBA" id="ARBA00022801"/>
    </source>
</evidence>
<dbReference type="PROSITE" id="PS50126">
    <property type="entry name" value="S1"/>
    <property type="match status" value="1"/>
</dbReference>
<dbReference type="CDD" id="cd04453">
    <property type="entry name" value="S1_RNase_E"/>
    <property type="match status" value="1"/>
</dbReference>
<dbReference type="PANTHER" id="PTHR30001">
    <property type="entry name" value="RIBONUCLEASE"/>
    <property type="match status" value="1"/>
</dbReference>
<evidence type="ECO:0000313" key="9">
    <source>
        <dbReference type="Proteomes" id="UP000272464"/>
    </source>
</evidence>
<dbReference type="Gene3D" id="2.40.50.140">
    <property type="entry name" value="Nucleic acid-binding proteins"/>
    <property type="match status" value="1"/>
</dbReference>
<gene>
    <name evidence="8" type="ORF">EJP77_19920</name>
</gene>
<proteinExistence type="predicted"/>
<dbReference type="SMART" id="SM00316">
    <property type="entry name" value="S1"/>
    <property type="match status" value="1"/>
</dbReference>
<dbReference type="GO" id="GO:0003723">
    <property type="term" value="F:RNA binding"/>
    <property type="evidence" value="ECO:0007669"/>
    <property type="project" value="UniProtKB-KW"/>
</dbReference>
<evidence type="ECO:0000256" key="1">
    <source>
        <dbReference type="ARBA" id="ARBA00001946"/>
    </source>
</evidence>
<dbReference type="GO" id="GO:0004540">
    <property type="term" value="F:RNA nuclease activity"/>
    <property type="evidence" value="ECO:0007669"/>
    <property type="project" value="InterPro"/>
</dbReference>
<dbReference type="NCBIfam" id="TIGR00757">
    <property type="entry name" value="RNaseEG"/>
    <property type="match status" value="1"/>
</dbReference>
<keyword evidence="9" id="KW-1185">Reference proteome</keyword>
<dbReference type="Pfam" id="PF10150">
    <property type="entry name" value="RNase_E_G"/>
    <property type="match status" value="1"/>
</dbReference>
<dbReference type="PANTHER" id="PTHR30001:SF0">
    <property type="entry name" value="RIBONUCLEASE G"/>
    <property type="match status" value="1"/>
</dbReference>
<evidence type="ECO:0000256" key="2">
    <source>
        <dbReference type="ARBA" id="ARBA00022723"/>
    </source>
</evidence>
<dbReference type="EMBL" id="RZNX01000015">
    <property type="protein sequence ID" value="RUT27809.1"/>
    <property type="molecule type" value="Genomic_DNA"/>
</dbReference>
<evidence type="ECO:0000313" key="8">
    <source>
        <dbReference type="EMBL" id="RUT27809.1"/>
    </source>
</evidence>
<evidence type="ECO:0000259" key="7">
    <source>
        <dbReference type="PROSITE" id="PS50126"/>
    </source>
</evidence>
<dbReference type="Proteomes" id="UP000272464">
    <property type="component" value="Unassembled WGS sequence"/>
</dbReference>
<dbReference type="GO" id="GO:0006364">
    <property type="term" value="P:rRNA processing"/>
    <property type="evidence" value="ECO:0007669"/>
    <property type="project" value="TreeGrafter"/>
</dbReference>
<accession>A0A3S1BPY5</accession>
<dbReference type="GO" id="GO:0016787">
    <property type="term" value="F:hydrolase activity"/>
    <property type="evidence" value="ECO:0007669"/>
    <property type="project" value="UniProtKB-KW"/>
</dbReference>
<dbReference type="OrthoDB" id="9804278at2"/>
<keyword evidence="5" id="KW-0694">RNA-binding</keyword>
<organism evidence="8 9">
    <name type="scientific">Paenibacillus zeisoli</name>
    <dbReference type="NCBI Taxonomy" id="2496267"/>
    <lineage>
        <taxon>Bacteria</taxon>
        <taxon>Bacillati</taxon>
        <taxon>Bacillota</taxon>
        <taxon>Bacilli</taxon>
        <taxon>Bacillales</taxon>
        <taxon>Paenibacillaceae</taxon>
        <taxon>Paenibacillus</taxon>
    </lineage>
</organism>
<evidence type="ECO:0000256" key="4">
    <source>
        <dbReference type="ARBA" id="ARBA00022842"/>
    </source>
</evidence>
<evidence type="ECO:0000256" key="6">
    <source>
        <dbReference type="SAM" id="Coils"/>
    </source>
</evidence>
<comment type="caution">
    <text evidence="8">The sequence shown here is derived from an EMBL/GenBank/DDBJ whole genome shotgun (WGS) entry which is preliminary data.</text>
</comment>
<dbReference type="SUPFAM" id="SSF50249">
    <property type="entry name" value="Nucleic acid-binding proteins"/>
    <property type="match status" value="1"/>
</dbReference>
<dbReference type="InterPro" id="IPR019307">
    <property type="entry name" value="RNA-bd_AU-1/RNase_E/G"/>
</dbReference>
<dbReference type="AlphaFoldDB" id="A0A3S1BPY5"/>
<feature type="coiled-coil region" evidence="6">
    <location>
        <begin position="134"/>
        <end position="161"/>
    </location>
</feature>
<dbReference type="GO" id="GO:0005737">
    <property type="term" value="C:cytoplasm"/>
    <property type="evidence" value="ECO:0007669"/>
    <property type="project" value="TreeGrafter"/>
</dbReference>
<protein>
    <submittedName>
        <fullName evidence="8">Rne/Rng family ribonuclease</fullName>
    </submittedName>
</protein>
<sequence>MKQMIVRCEPGSTQMALLEHGRLVEFAVERAEESGVVGSLFKGRVINVIPGMQAAFVDIGQKKNAFLYIDDVLHPHLEKQPKLKPSITELLRVGQELVVQVVKDALGTKGARVTTHYSLPGRWIVYMPISGYVAVSKRIERENERNRLKQLGEELRHEEEGLIIRTVAENEQAEAIEEDLRFLRAQWKAILGRAEEVQAPALLHQDLSMVQRLMRDVYIPQTGELILDNKKQAEEAAAFLAGMLQVDLPKVQEYKDNKPIFEAYGIQHQINKDFQRKTWLPGGGYLIWDRTEALTVIDVNTGKFTGTDNLEDTVFQTNLEAAAEIARLLRLRDTGGIVIIDFIDMEIEENRSSVLNMLELKMRPDRTQHHILGWTKLGLLELTRKKMREGSGAHLDICSVCQGTGRLKR</sequence>
<keyword evidence="4" id="KW-0460">Magnesium</keyword>
<dbReference type="InterPro" id="IPR004659">
    <property type="entry name" value="RNase_E/G"/>
</dbReference>
<comment type="cofactor">
    <cofactor evidence="1">
        <name>Mg(2+)</name>
        <dbReference type="ChEBI" id="CHEBI:18420"/>
    </cofactor>
</comment>
<dbReference type="GO" id="GO:0046872">
    <property type="term" value="F:metal ion binding"/>
    <property type="evidence" value="ECO:0007669"/>
    <property type="project" value="UniProtKB-KW"/>
</dbReference>
<reference evidence="8 9" key="1">
    <citation type="submission" date="2018-12" db="EMBL/GenBank/DDBJ databases">
        <authorList>
            <person name="Sun L."/>
            <person name="Chen Z."/>
        </authorList>
    </citation>
    <scope>NUCLEOTIDE SEQUENCE [LARGE SCALE GENOMIC DNA]</scope>
    <source>
        <strain evidence="8 9">3-5-3</strain>
    </source>
</reference>
<keyword evidence="2" id="KW-0479">Metal-binding</keyword>
<dbReference type="InterPro" id="IPR012340">
    <property type="entry name" value="NA-bd_OB-fold"/>
</dbReference>
<dbReference type="RefSeq" id="WP_127201015.1">
    <property type="nucleotide sequence ID" value="NZ_RZNX01000015.1"/>
</dbReference>
<evidence type="ECO:0000256" key="5">
    <source>
        <dbReference type="ARBA" id="ARBA00022884"/>
    </source>
</evidence>
<feature type="domain" description="S1 motif" evidence="7">
    <location>
        <begin position="38"/>
        <end position="103"/>
    </location>
</feature>
<name>A0A3S1BPY5_9BACL</name>
<dbReference type="InterPro" id="IPR003029">
    <property type="entry name" value="S1_domain"/>
</dbReference>
<keyword evidence="3" id="KW-0378">Hydrolase</keyword>
<keyword evidence="6" id="KW-0175">Coiled coil</keyword>